<evidence type="ECO:0000313" key="12">
    <source>
        <dbReference type="Proteomes" id="UP000004095"/>
    </source>
</evidence>
<keyword evidence="5" id="KW-0274">FAD</keyword>
<dbReference type="eggNOG" id="COG1018">
    <property type="taxonomic scope" value="Bacteria"/>
</dbReference>
<dbReference type="Pfam" id="PF00111">
    <property type="entry name" value="Fer2"/>
    <property type="match status" value="1"/>
</dbReference>
<gene>
    <name evidence="11" type="ORF">M23134_07678</name>
</gene>
<evidence type="ECO:0000256" key="1">
    <source>
        <dbReference type="ARBA" id="ARBA00001974"/>
    </source>
</evidence>
<keyword evidence="6" id="KW-0560">Oxidoreductase</keyword>
<dbReference type="SUPFAM" id="SSF54292">
    <property type="entry name" value="2Fe-2S ferredoxin-like"/>
    <property type="match status" value="1"/>
</dbReference>
<evidence type="ECO:0000313" key="11">
    <source>
        <dbReference type="EMBL" id="EAY25866.1"/>
    </source>
</evidence>
<dbReference type="InterPro" id="IPR039261">
    <property type="entry name" value="FNR_nucleotide-bd"/>
</dbReference>
<dbReference type="PROSITE" id="PS51085">
    <property type="entry name" value="2FE2S_FER_2"/>
    <property type="match status" value="1"/>
</dbReference>
<evidence type="ECO:0000256" key="2">
    <source>
        <dbReference type="ARBA" id="ARBA00022630"/>
    </source>
</evidence>
<dbReference type="RefSeq" id="WP_002702068.1">
    <property type="nucleotide sequence ID" value="NZ_AAWS01000042.1"/>
</dbReference>
<accession>A1ZUW2</accession>
<dbReference type="InterPro" id="IPR036010">
    <property type="entry name" value="2Fe-2S_ferredoxin-like_sf"/>
</dbReference>
<dbReference type="GO" id="GO:0046872">
    <property type="term" value="F:metal ion binding"/>
    <property type="evidence" value="ECO:0007669"/>
    <property type="project" value="UniProtKB-KW"/>
</dbReference>
<dbReference type="Pfam" id="PF00175">
    <property type="entry name" value="NAD_binding_1"/>
    <property type="match status" value="1"/>
</dbReference>
<dbReference type="PANTHER" id="PTHR47354:SF8">
    <property type="entry name" value="1,2-PHENYLACETYL-COA EPOXIDASE, SUBUNIT E"/>
    <property type="match status" value="1"/>
</dbReference>
<evidence type="ECO:0000256" key="6">
    <source>
        <dbReference type="ARBA" id="ARBA00023002"/>
    </source>
</evidence>
<keyword evidence="7" id="KW-0408">Iron</keyword>
<dbReference type="InterPro" id="IPR012675">
    <property type="entry name" value="Beta-grasp_dom_sf"/>
</dbReference>
<comment type="caution">
    <text evidence="11">The sequence shown here is derived from an EMBL/GenBank/DDBJ whole genome shotgun (WGS) entry which is preliminary data.</text>
</comment>
<dbReference type="Gene3D" id="3.40.50.80">
    <property type="entry name" value="Nucleotide-binding domain of ferredoxin-NADP reductase (FNR) module"/>
    <property type="match status" value="1"/>
</dbReference>
<dbReference type="OrthoDB" id="9789468at2"/>
<dbReference type="EMBL" id="AAWS01000042">
    <property type="protein sequence ID" value="EAY25866.1"/>
    <property type="molecule type" value="Genomic_DNA"/>
</dbReference>
<protein>
    <submittedName>
        <fullName evidence="11">PaaE</fullName>
    </submittedName>
</protein>
<dbReference type="PROSITE" id="PS51384">
    <property type="entry name" value="FAD_FR"/>
    <property type="match status" value="1"/>
</dbReference>
<keyword evidence="2" id="KW-0285">Flavoprotein</keyword>
<reference evidence="11 12" key="1">
    <citation type="submission" date="2007-01" db="EMBL/GenBank/DDBJ databases">
        <authorList>
            <person name="Haygood M."/>
            <person name="Podell S."/>
            <person name="Anderson C."/>
            <person name="Hopkinson B."/>
            <person name="Roe K."/>
            <person name="Barbeau K."/>
            <person name="Gaasterland T."/>
            <person name="Ferriera S."/>
            <person name="Johnson J."/>
            <person name="Kravitz S."/>
            <person name="Beeson K."/>
            <person name="Sutton G."/>
            <person name="Rogers Y.-H."/>
            <person name="Friedman R."/>
            <person name="Frazier M."/>
            <person name="Venter J.C."/>
        </authorList>
    </citation>
    <scope>NUCLEOTIDE SEQUENCE [LARGE SCALE GENOMIC DNA]</scope>
    <source>
        <strain evidence="11 12">ATCC 23134</strain>
    </source>
</reference>
<evidence type="ECO:0000256" key="5">
    <source>
        <dbReference type="ARBA" id="ARBA00022827"/>
    </source>
</evidence>
<dbReference type="PRINTS" id="PR00371">
    <property type="entry name" value="FPNCR"/>
</dbReference>
<organism evidence="11 12">
    <name type="scientific">Microscilla marina ATCC 23134</name>
    <dbReference type="NCBI Taxonomy" id="313606"/>
    <lineage>
        <taxon>Bacteria</taxon>
        <taxon>Pseudomonadati</taxon>
        <taxon>Bacteroidota</taxon>
        <taxon>Cytophagia</taxon>
        <taxon>Cytophagales</taxon>
        <taxon>Microscillaceae</taxon>
        <taxon>Microscilla</taxon>
    </lineage>
</organism>
<dbReference type="PANTHER" id="PTHR47354">
    <property type="entry name" value="NADH OXIDOREDUCTASE HCR"/>
    <property type="match status" value="1"/>
</dbReference>
<dbReference type="GO" id="GO:0050660">
    <property type="term" value="F:flavin adenine dinucleotide binding"/>
    <property type="evidence" value="ECO:0007669"/>
    <property type="project" value="TreeGrafter"/>
</dbReference>
<dbReference type="PROSITE" id="PS00197">
    <property type="entry name" value="2FE2S_FER_1"/>
    <property type="match status" value="1"/>
</dbReference>
<evidence type="ECO:0000256" key="3">
    <source>
        <dbReference type="ARBA" id="ARBA00022714"/>
    </source>
</evidence>
<sequence length="354" mass="38581">MSSNNYQLKVKEVVNETKDAVTVVFENPAEGALTYKPGQFLTLIFSLEGESVRRAYSLCSAPSIDAQPAVTVKRVEGGKVSNHINDHVKAGDTIEVMAPAGVFTADVNKKNKRHVVLFAGGSGITPMMSIMQTVLNTESSAVVSLVYANRDEESIIFKDKIDGLKAKYGKQLNIVHVLENPPAGWSGYSGRLTPDLVQAILKSLPKKLFKPREYFMCGPAGMMEQIEVTFQKYKLPKDKLRKESFTASLDDAKKGAANDVEGIVEREVTIIYSGDEHKITVKPSESILDAALDANIDLPFSCQSGICTSCMGRCTSGKVYMDEEDSLSPKEIEQGHVLTCVGHPLTADVVIEVD</sequence>
<dbReference type="Gene3D" id="2.40.30.10">
    <property type="entry name" value="Translation factors"/>
    <property type="match status" value="1"/>
</dbReference>
<dbReference type="InterPro" id="IPR001041">
    <property type="entry name" value="2Fe-2S_ferredoxin-type"/>
</dbReference>
<dbReference type="InterPro" id="IPR006058">
    <property type="entry name" value="2Fe2S_fd_BS"/>
</dbReference>
<dbReference type="SUPFAM" id="SSF63380">
    <property type="entry name" value="Riboflavin synthase domain-like"/>
    <property type="match status" value="1"/>
</dbReference>
<comment type="cofactor">
    <cofactor evidence="1">
        <name>FAD</name>
        <dbReference type="ChEBI" id="CHEBI:57692"/>
    </cofactor>
</comment>
<keyword evidence="12" id="KW-1185">Reference proteome</keyword>
<feature type="domain" description="2Fe-2S ferredoxin-type" evidence="9">
    <location>
        <begin position="266"/>
        <end position="354"/>
    </location>
</feature>
<keyword evidence="3" id="KW-0001">2Fe-2S</keyword>
<dbReference type="InterPro" id="IPR050415">
    <property type="entry name" value="MRET"/>
</dbReference>
<dbReference type="InterPro" id="IPR001709">
    <property type="entry name" value="Flavoprot_Pyr_Nucl_cyt_Rdtase"/>
</dbReference>
<dbReference type="GO" id="GO:0016491">
    <property type="term" value="F:oxidoreductase activity"/>
    <property type="evidence" value="ECO:0007669"/>
    <property type="project" value="UniProtKB-KW"/>
</dbReference>
<evidence type="ECO:0000259" key="9">
    <source>
        <dbReference type="PROSITE" id="PS51085"/>
    </source>
</evidence>
<dbReference type="InterPro" id="IPR017938">
    <property type="entry name" value="Riboflavin_synthase-like_b-brl"/>
</dbReference>
<evidence type="ECO:0000256" key="4">
    <source>
        <dbReference type="ARBA" id="ARBA00022723"/>
    </source>
</evidence>
<keyword evidence="8" id="KW-0411">Iron-sulfur</keyword>
<dbReference type="Pfam" id="PF00970">
    <property type="entry name" value="FAD_binding_6"/>
    <property type="match status" value="1"/>
</dbReference>
<feature type="domain" description="FAD-binding FR-type" evidence="10">
    <location>
        <begin position="3"/>
        <end position="106"/>
    </location>
</feature>
<dbReference type="SUPFAM" id="SSF52343">
    <property type="entry name" value="Ferredoxin reductase-like, C-terminal NADP-linked domain"/>
    <property type="match status" value="1"/>
</dbReference>
<name>A1ZUW2_MICM2</name>
<dbReference type="Gene3D" id="3.10.20.30">
    <property type="match status" value="1"/>
</dbReference>
<dbReference type="InterPro" id="IPR008333">
    <property type="entry name" value="Cbr1-like_FAD-bd_dom"/>
</dbReference>
<dbReference type="InterPro" id="IPR001433">
    <property type="entry name" value="OxRdtase_FAD/NAD-bd"/>
</dbReference>
<dbReference type="InterPro" id="IPR017927">
    <property type="entry name" value="FAD-bd_FR_type"/>
</dbReference>
<dbReference type="CDD" id="cd00207">
    <property type="entry name" value="fer2"/>
    <property type="match status" value="1"/>
</dbReference>
<proteinExistence type="predicted"/>
<dbReference type="AlphaFoldDB" id="A1ZUW2"/>
<dbReference type="GO" id="GO:0051537">
    <property type="term" value="F:2 iron, 2 sulfur cluster binding"/>
    <property type="evidence" value="ECO:0007669"/>
    <property type="project" value="UniProtKB-KW"/>
</dbReference>
<dbReference type="CDD" id="cd06214">
    <property type="entry name" value="PA_degradation_oxidoreductase_like"/>
    <property type="match status" value="1"/>
</dbReference>
<keyword evidence="4" id="KW-0479">Metal-binding</keyword>
<evidence type="ECO:0000259" key="10">
    <source>
        <dbReference type="PROSITE" id="PS51384"/>
    </source>
</evidence>
<evidence type="ECO:0000256" key="8">
    <source>
        <dbReference type="ARBA" id="ARBA00023014"/>
    </source>
</evidence>
<evidence type="ECO:0000256" key="7">
    <source>
        <dbReference type="ARBA" id="ARBA00023004"/>
    </source>
</evidence>
<dbReference type="PRINTS" id="PR00406">
    <property type="entry name" value="CYTB5RDTASE"/>
</dbReference>
<dbReference type="Proteomes" id="UP000004095">
    <property type="component" value="Unassembled WGS sequence"/>
</dbReference>